<dbReference type="OrthoDB" id="9802248at2"/>
<organism evidence="6 7">
    <name type="scientific">Cytobacillus firmus DS1</name>
    <dbReference type="NCBI Taxonomy" id="1307436"/>
    <lineage>
        <taxon>Bacteria</taxon>
        <taxon>Bacillati</taxon>
        <taxon>Bacillota</taxon>
        <taxon>Bacilli</taxon>
        <taxon>Bacillales</taxon>
        <taxon>Bacillaceae</taxon>
        <taxon>Cytobacillus</taxon>
    </lineage>
</organism>
<dbReference type="RefSeq" id="WP_035329964.1">
    <property type="nucleotide sequence ID" value="NZ_APVL01000008.1"/>
</dbReference>
<dbReference type="SMART" id="SM00849">
    <property type="entry name" value="Lactamase_B"/>
    <property type="match status" value="1"/>
</dbReference>
<evidence type="ECO:0000256" key="3">
    <source>
        <dbReference type="ARBA" id="ARBA00022801"/>
    </source>
</evidence>
<feature type="domain" description="Metallo-beta-lactamase" evidence="5">
    <location>
        <begin position="12"/>
        <end position="194"/>
    </location>
</feature>
<dbReference type="AlphaFoldDB" id="W7L641"/>
<proteinExistence type="predicted"/>
<gene>
    <name evidence="6" type="ORF">PBF_11767</name>
</gene>
<dbReference type="GO" id="GO:0016787">
    <property type="term" value="F:hydrolase activity"/>
    <property type="evidence" value="ECO:0007669"/>
    <property type="project" value="UniProtKB-KW"/>
</dbReference>
<dbReference type="PANTHER" id="PTHR46233:SF3">
    <property type="entry name" value="HYDROXYACYLGLUTATHIONE HYDROLASE GLOC"/>
    <property type="match status" value="1"/>
</dbReference>
<dbReference type="Gene3D" id="3.60.15.10">
    <property type="entry name" value="Ribonuclease Z/Hydroxyacylglutathione hydrolase-like"/>
    <property type="match status" value="1"/>
</dbReference>
<sequence>MEWNQIPLGPLQTNCYVLSNENKDCLIFDPGEESGKLSGIIEQNGLKPLAVILTHAHFDHIGAVDGIRDAFSIPVYIQIHEKEAAWLPDPALNGSHLFKIGKLIKARPADHIITAEQELSIGEFTFKILETPGHSPGSVSLYFGDAGLVVAGDALFSGSIGRTDLPGGNQQQLLESIHNKLLSLPEETEVLPGHGPVTTIGREMDSNPFLNGF</sequence>
<evidence type="ECO:0000259" key="5">
    <source>
        <dbReference type="SMART" id="SM00849"/>
    </source>
</evidence>
<evidence type="ECO:0000313" key="7">
    <source>
        <dbReference type="Proteomes" id="UP000019270"/>
    </source>
</evidence>
<evidence type="ECO:0000256" key="2">
    <source>
        <dbReference type="ARBA" id="ARBA00022723"/>
    </source>
</evidence>
<dbReference type="InterPro" id="IPR036866">
    <property type="entry name" value="RibonucZ/Hydroxyglut_hydro"/>
</dbReference>
<dbReference type="PANTHER" id="PTHR46233">
    <property type="entry name" value="HYDROXYACYLGLUTATHIONE HYDROLASE GLOC"/>
    <property type="match status" value="1"/>
</dbReference>
<dbReference type="CDD" id="cd06262">
    <property type="entry name" value="metallo-hydrolase-like_MBL-fold"/>
    <property type="match status" value="1"/>
</dbReference>
<dbReference type="InterPro" id="IPR001279">
    <property type="entry name" value="Metallo-B-lactamas"/>
</dbReference>
<dbReference type="Proteomes" id="UP000019270">
    <property type="component" value="Unassembled WGS sequence"/>
</dbReference>
<dbReference type="GO" id="GO:0046872">
    <property type="term" value="F:metal ion binding"/>
    <property type="evidence" value="ECO:0007669"/>
    <property type="project" value="UniProtKB-KW"/>
</dbReference>
<name>W7L641_CYTFI</name>
<dbReference type="eggNOG" id="COG0491">
    <property type="taxonomic scope" value="Bacteria"/>
</dbReference>
<reference evidence="6 7" key="2">
    <citation type="journal article" date="2016" name="Sci. Rep.">
        <title>A novel serine protease, Sep1, from Bacillus firmus DS-1 has nematicidal activity and degrades multiple intestinal-associated nematode proteins.</title>
        <authorList>
            <person name="Geng C."/>
            <person name="Nie X."/>
            <person name="Tang Z."/>
            <person name="Zhang Y."/>
            <person name="Lin J."/>
            <person name="Sun M."/>
            <person name="Peng D."/>
        </authorList>
    </citation>
    <scope>NUCLEOTIDE SEQUENCE [LARGE SCALE GENOMIC DNA]</scope>
    <source>
        <strain evidence="6 7">DS1</strain>
    </source>
</reference>
<dbReference type="Pfam" id="PF00753">
    <property type="entry name" value="Lactamase_B"/>
    <property type="match status" value="1"/>
</dbReference>
<evidence type="ECO:0000256" key="4">
    <source>
        <dbReference type="ARBA" id="ARBA00022833"/>
    </source>
</evidence>
<dbReference type="SUPFAM" id="SSF56281">
    <property type="entry name" value="Metallo-hydrolase/oxidoreductase"/>
    <property type="match status" value="1"/>
</dbReference>
<dbReference type="InterPro" id="IPR051453">
    <property type="entry name" value="MBL_Glyoxalase_II"/>
</dbReference>
<reference evidence="7" key="1">
    <citation type="submission" date="2013-03" db="EMBL/GenBank/DDBJ databases">
        <title>Draft genome sequence of Bacillus firmus DS1.</title>
        <authorList>
            <person name="Peng D."/>
            <person name="Zhu L."/>
            <person name="Sun M."/>
        </authorList>
    </citation>
    <scope>NUCLEOTIDE SEQUENCE [LARGE SCALE GENOMIC DNA]</scope>
    <source>
        <strain evidence="7">DS1</strain>
    </source>
</reference>
<keyword evidence="4" id="KW-0862">Zinc</keyword>
<evidence type="ECO:0000256" key="1">
    <source>
        <dbReference type="ARBA" id="ARBA00001947"/>
    </source>
</evidence>
<comment type="caution">
    <text evidence="6">The sequence shown here is derived from an EMBL/GenBank/DDBJ whole genome shotgun (WGS) entry which is preliminary data.</text>
</comment>
<comment type="cofactor">
    <cofactor evidence="1">
        <name>Zn(2+)</name>
        <dbReference type="ChEBI" id="CHEBI:29105"/>
    </cofactor>
</comment>
<keyword evidence="3" id="KW-0378">Hydrolase</keyword>
<dbReference type="EMBL" id="APVL01000008">
    <property type="protein sequence ID" value="EWG10657.1"/>
    <property type="molecule type" value="Genomic_DNA"/>
</dbReference>
<dbReference type="PATRIC" id="fig|1307436.3.peg.2518"/>
<evidence type="ECO:0000313" key="6">
    <source>
        <dbReference type="EMBL" id="EWG10657.1"/>
    </source>
</evidence>
<protein>
    <submittedName>
        <fullName evidence="6">Beta-lactamase-like protein YqgX</fullName>
    </submittedName>
</protein>
<accession>W7L641</accession>
<keyword evidence="2" id="KW-0479">Metal-binding</keyword>